<feature type="compositionally biased region" description="Basic and acidic residues" evidence="1">
    <location>
        <begin position="213"/>
        <end position="225"/>
    </location>
</feature>
<sequence>MGVGTRWWRRVESEEDNDAWGGPDDVTVAPDPRTSTEDDRREARETAEREARETAEREARETAEREARETAEREARETAEREARETAEREARETAEREARETAEREAREQAEREAREQAEREARETAERQAREQAERQARETAERQAREQAERQARETAERRAREQAERERLEREAREQAERERLEREETAAQDLVSTLPGAETVPPPLAREAAAREAAAREASKANRKRRRRRVLAIFLVAALAVAAVWIIPRLIALVLALAGALGVGPAPEPPPNVAAAPVAAVAGPLAELPRGGSTILPAQRVVALREAPGSGPSEASADRLDAVAVPFGTADREVLPALELPVRDVADAPTAWQRLALTRAHRQLLVLAVPTGPTAVRDTLEPWERLLREPDVGLALDSPPLAPEELGAVIGWLADLVRTGNLPQKLVVVPGAATGAPSELALVATDGEQGSAPRGVVLPPGGASPTELLAADPAPDVVLYR</sequence>
<accession>A0ABV9RPC6</accession>
<feature type="region of interest" description="Disordered" evidence="1">
    <location>
        <begin position="1"/>
        <end position="226"/>
    </location>
</feature>
<keyword evidence="4" id="KW-1185">Reference proteome</keyword>
<dbReference type="RefSeq" id="WP_345332863.1">
    <property type="nucleotide sequence ID" value="NZ_BAABHN010000050.1"/>
</dbReference>
<protein>
    <submittedName>
        <fullName evidence="3">MAP7 domain-containing protein</fullName>
    </submittedName>
</protein>
<evidence type="ECO:0000256" key="1">
    <source>
        <dbReference type="SAM" id="MobiDB-lite"/>
    </source>
</evidence>
<feature type="compositionally biased region" description="Basic and acidic residues" evidence="1">
    <location>
        <begin position="34"/>
        <end position="190"/>
    </location>
</feature>
<comment type="caution">
    <text evidence="3">The sequence shown here is derived from an EMBL/GenBank/DDBJ whole genome shotgun (WGS) entry which is preliminary data.</text>
</comment>
<feature type="transmembrane region" description="Helical" evidence="2">
    <location>
        <begin position="235"/>
        <end position="268"/>
    </location>
</feature>
<keyword evidence="2" id="KW-0812">Transmembrane</keyword>
<dbReference type="Proteomes" id="UP001595909">
    <property type="component" value="Unassembled WGS sequence"/>
</dbReference>
<proteinExistence type="predicted"/>
<dbReference type="CDD" id="cd06503">
    <property type="entry name" value="ATP-synt_Fo_b"/>
    <property type="match status" value="1"/>
</dbReference>
<evidence type="ECO:0000313" key="3">
    <source>
        <dbReference type="EMBL" id="MFC4835455.1"/>
    </source>
</evidence>
<reference evidence="4" key="1">
    <citation type="journal article" date="2019" name="Int. J. Syst. Evol. Microbiol.">
        <title>The Global Catalogue of Microorganisms (GCM) 10K type strain sequencing project: providing services to taxonomists for standard genome sequencing and annotation.</title>
        <authorList>
            <consortium name="The Broad Institute Genomics Platform"/>
            <consortium name="The Broad Institute Genome Sequencing Center for Infectious Disease"/>
            <person name="Wu L."/>
            <person name="Ma J."/>
        </authorList>
    </citation>
    <scope>NUCLEOTIDE SEQUENCE [LARGE SCALE GENOMIC DNA]</scope>
    <source>
        <strain evidence="4">CCUG 50347</strain>
    </source>
</reference>
<keyword evidence="2" id="KW-0472">Membrane</keyword>
<dbReference type="EMBL" id="JBHSIM010000050">
    <property type="protein sequence ID" value="MFC4835455.1"/>
    <property type="molecule type" value="Genomic_DNA"/>
</dbReference>
<name>A0ABV9RPC6_9PSEU</name>
<gene>
    <name evidence="3" type="ORF">ACFPEL_23800</name>
</gene>
<keyword evidence="2" id="KW-1133">Transmembrane helix</keyword>
<organism evidence="3 4">
    <name type="scientific">Actinomycetospora chibensis</name>
    <dbReference type="NCBI Taxonomy" id="663606"/>
    <lineage>
        <taxon>Bacteria</taxon>
        <taxon>Bacillati</taxon>
        <taxon>Actinomycetota</taxon>
        <taxon>Actinomycetes</taxon>
        <taxon>Pseudonocardiales</taxon>
        <taxon>Pseudonocardiaceae</taxon>
        <taxon>Actinomycetospora</taxon>
    </lineage>
</organism>
<evidence type="ECO:0000256" key="2">
    <source>
        <dbReference type="SAM" id="Phobius"/>
    </source>
</evidence>
<evidence type="ECO:0000313" key="4">
    <source>
        <dbReference type="Proteomes" id="UP001595909"/>
    </source>
</evidence>